<sequence>MTLSLREATPTDVPAILSLVHGLAVYEKEPDAVDVDENDYRQYLFPDDGEPTAHCFVAEKDGEVIGIAIWYVTFSTWTGPGIWLEDLFVLEEHRGGGAGKALLTRLAQEVVRRGWKRLEWSVLRWNAPSIAFYEHIGATAQSEWMTYRLHGEALGTLAEG</sequence>
<evidence type="ECO:0000256" key="1">
    <source>
        <dbReference type="ARBA" id="ARBA00022679"/>
    </source>
</evidence>
<dbReference type="Proteomes" id="UP001500755">
    <property type="component" value="Unassembled WGS sequence"/>
</dbReference>
<name>A0ABP5EW91_9MICO</name>
<dbReference type="PANTHER" id="PTHR10545">
    <property type="entry name" value="DIAMINE N-ACETYLTRANSFERASE"/>
    <property type="match status" value="1"/>
</dbReference>
<keyword evidence="5" id="KW-1185">Reference proteome</keyword>
<evidence type="ECO:0000259" key="3">
    <source>
        <dbReference type="PROSITE" id="PS51186"/>
    </source>
</evidence>
<keyword evidence="2" id="KW-0012">Acyltransferase</keyword>
<dbReference type="EMBL" id="BAAANO010000015">
    <property type="protein sequence ID" value="GAA2007581.1"/>
    <property type="molecule type" value="Genomic_DNA"/>
</dbReference>
<protein>
    <submittedName>
        <fullName evidence="4">GNAT family N-acetyltransferase</fullName>
    </submittedName>
</protein>
<accession>A0ABP5EW91</accession>
<dbReference type="InterPro" id="IPR016181">
    <property type="entry name" value="Acyl_CoA_acyltransferase"/>
</dbReference>
<dbReference type="Pfam" id="PF00583">
    <property type="entry name" value="Acetyltransf_1"/>
    <property type="match status" value="1"/>
</dbReference>
<comment type="caution">
    <text evidence="4">The sequence shown here is derived from an EMBL/GenBank/DDBJ whole genome shotgun (WGS) entry which is preliminary data.</text>
</comment>
<dbReference type="RefSeq" id="WP_344308838.1">
    <property type="nucleotide sequence ID" value="NZ_BAAANO010000015.1"/>
</dbReference>
<proteinExistence type="predicted"/>
<dbReference type="Gene3D" id="3.40.630.30">
    <property type="match status" value="1"/>
</dbReference>
<evidence type="ECO:0000256" key="2">
    <source>
        <dbReference type="ARBA" id="ARBA00023315"/>
    </source>
</evidence>
<feature type="domain" description="N-acetyltransferase" evidence="3">
    <location>
        <begin position="3"/>
        <end position="160"/>
    </location>
</feature>
<dbReference type="PROSITE" id="PS51186">
    <property type="entry name" value="GNAT"/>
    <property type="match status" value="1"/>
</dbReference>
<dbReference type="PANTHER" id="PTHR10545:SF29">
    <property type="entry name" value="GH14572P-RELATED"/>
    <property type="match status" value="1"/>
</dbReference>
<dbReference type="InterPro" id="IPR051016">
    <property type="entry name" value="Diverse_Substrate_AcTransf"/>
</dbReference>
<gene>
    <name evidence="4" type="ORF">GCM10009755_17380</name>
</gene>
<evidence type="ECO:0000313" key="5">
    <source>
        <dbReference type="Proteomes" id="UP001500755"/>
    </source>
</evidence>
<evidence type="ECO:0000313" key="4">
    <source>
        <dbReference type="EMBL" id="GAA2007581.1"/>
    </source>
</evidence>
<organism evidence="4 5">
    <name type="scientific">Brevibacterium samyangense</name>
    <dbReference type="NCBI Taxonomy" id="366888"/>
    <lineage>
        <taxon>Bacteria</taxon>
        <taxon>Bacillati</taxon>
        <taxon>Actinomycetota</taxon>
        <taxon>Actinomycetes</taxon>
        <taxon>Micrococcales</taxon>
        <taxon>Brevibacteriaceae</taxon>
        <taxon>Brevibacterium</taxon>
    </lineage>
</organism>
<reference evidence="5" key="1">
    <citation type="journal article" date="2019" name="Int. J. Syst. Evol. Microbiol.">
        <title>The Global Catalogue of Microorganisms (GCM) 10K type strain sequencing project: providing services to taxonomists for standard genome sequencing and annotation.</title>
        <authorList>
            <consortium name="The Broad Institute Genomics Platform"/>
            <consortium name="The Broad Institute Genome Sequencing Center for Infectious Disease"/>
            <person name="Wu L."/>
            <person name="Ma J."/>
        </authorList>
    </citation>
    <scope>NUCLEOTIDE SEQUENCE [LARGE SCALE GENOMIC DNA]</scope>
    <source>
        <strain evidence="5">JCM 14546</strain>
    </source>
</reference>
<dbReference type="SUPFAM" id="SSF55729">
    <property type="entry name" value="Acyl-CoA N-acyltransferases (Nat)"/>
    <property type="match status" value="1"/>
</dbReference>
<keyword evidence="1" id="KW-0808">Transferase</keyword>
<dbReference type="CDD" id="cd04301">
    <property type="entry name" value="NAT_SF"/>
    <property type="match status" value="1"/>
</dbReference>
<dbReference type="InterPro" id="IPR000182">
    <property type="entry name" value="GNAT_dom"/>
</dbReference>